<feature type="compositionally biased region" description="Basic and acidic residues" evidence="2">
    <location>
        <begin position="564"/>
        <end position="589"/>
    </location>
</feature>
<feature type="compositionally biased region" description="Basic and acidic residues" evidence="2">
    <location>
        <begin position="452"/>
        <end position="475"/>
    </location>
</feature>
<dbReference type="SUPFAM" id="SSF50729">
    <property type="entry name" value="PH domain-like"/>
    <property type="match status" value="1"/>
</dbReference>
<comment type="caution">
    <text evidence="5">The sequence shown here is derived from an EMBL/GenBank/DDBJ whole genome shotgun (WGS) entry which is preliminary data.</text>
</comment>
<accession>A0AAV1TEP2</accession>
<feature type="compositionally biased region" description="Polar residues" evidence="2">
    <location>
        <begin position="633"/>
        <end position="642"/>
    </location>
</feature>
<feature type="compositionally biased region" description="Acidic residues" evidence="2">
    <location>
        <begin position="813"/>
        <end position="824"/>
    </location>
</feature>
<organism evidence="5 6">
    <name type="scientific">Peronospora matthiolae</name>
    <dbReference type="NCBI Taxonomy" id="2874970"/>
    <lineage>
        <taxon>Eukaryota</taxon>
        <taxon>Sar</taxon>
        <taxon>Stramenopiles</taxon>
        <taxon>Oomycota</taxon>
        <taxon>Peronosporomycetes</taxon>
        <taxon>Peronosporales</taxon>
        <taxon>Peronosporaceae</taxon>
        <taxon>Peronospora</taxon>
    </lineage>
</organism>
<dbReference type="Gene3D" id="2.30.29.30">
    <property type="entry name" value="Pleckstrin-homology domain (PH domain)/Phosphotyrosine-binding domain (PTB)"/>
    <property type="match status" value="1"/>
</dbReference>
<gene>
    <name evidence="5" type="ORF">PM001_LOCUS6096</name>
</gene>
<feature type="compositionally biased region" description="Polar residues" evidence="2">
    <location>
        <begin position="1"/>
        <end position="19"/>
    </location>
</feature>
<feature type="coiled-coil region" evidence="1">
    <location>
        <begin position="321"/>
        <end position="355"/>
    </location>
</feature>
<dbReference type="Proteomes" id="UP001162060">
    <property type="component" value="Unassembled WGS sequence"/>
</dbReference>
<feature type="domain" description="WW" evidence="4">
    <location>
        <begin position="88"/>
        <end position="122"/>
    </location>
</feature>
<protein>
    <recommendedName>
        <fullName evidence="7">WW domain-containing protein</fullName>
    </recommendedName>
</protein>
<feature type="region of interest" description="Disordered" evidence="2">
    <location>
        <begin position="782"/>
        <end position="833"/>
    </location>
</feature>
<dbReference type="AlphaFoldDB" id="A0AAV1TEP2"/>
<dbReference type="EMBL" id="CAKLBY020000049">
    <property type="protein sequence ID" value="CAK7919701.1"/>
    <property type="molecule type" value="Genomic_DNA"/>
</dbReference>
<dbReference type="SMART" id="SM00456">
    <property type="entry name" value="WW"/>
    <property type="match status" value="1"/>
</dbReference>
<feature type="domain" description="PH" evidence="3">
    <location>
        <begin position="665"/>
        <end position="773"/>
    </location>
</feature>
<feature type="compositionally biased region" description="Polar residues" evidence="2">
    <location>
        <begin position="550"/>
        <end position="562"/>
    </location>
</feature>
<dbReference type="CDD" id="cd00821">
    <property type="entry name" value="PH"/>
    <property type="match status" value="1"/>
</dbReference>
<evidence type="ECO:0000259" key="3">
    <source>
        <dbReference type="PROSITE" id="PS50003"/>
    </source>
</evidence>
<feature type="compositionally biased region" description="Low complexity" evidence="2">
    <location>
        <begin position="643"/>
        <end position="660"/>
    </location>
</feature>
<dbReference type="PROSITE" id="PS50003">
    <property type="entry name" value="PH_DOMAIN"/>
    <property type="match status" value="1"/>
</dbReference>
<dbReference type="CDD" id="cd00201">
    <property type="entry name" value="WW"/>
    <property type="match status" value="1"/>
</dbReference>
<feature type="region of interest" description="Disordered" evidence="2">
    <location>
        <begin position="1"/>
        <end position="102"/>
    </location>
</feature>
<dbReference type="InterPro" id="IPR001849">
    <property type="entry name" value="PH_domain"/>
</dbReference>
<sequence>MKKTTLWRNNNAAAGQSDKSSSTNNVTATSAATAGATAGAASGTKAAASKTKNSSSQSSTAAPQNSNRGSLGTDKRRSSGSTTADGEDKLPPGWTRKESKSQKGRYYYISPAGKTQWVAPPSAKTPSVKIKKTYNWLSEVEICFQEGRLGVSLREVHQMETILYPQFQAEVDDLPKVNGKAGPAELHNWSVKANKRLTIGMRVISIEDASLAGLTYKEVVAKLKTASRPVRIKFADVKKGTVEENGGRKSDGGSANNGTASTDLVASGYGHSTAYMQQRQEYTRVLVTGELYTEMWTIENKKLLRSLTCMQHKWSTVSSEFDILNARRMELRKENDEMKSDKEKYEMMLKNLKLQATYAMENPELVRANELAKRNTELNDDISKMSSGNKRLRKERDTLQAQLDELEKQLAKAKQKDKPEEEDRVQEEDIFGIEPTAPPKEQLSALKKKRRGLDDELSKEQRKANKVQKEMEQLTKHYASLENEERGHTSSTSSPSSHRSKKEGKDKNASASSGQHDDTGGGSKSVTKPKSEFADLEAKILELRKKQRSVVDTLSKAAQSGDQKLAKECQRRRQKIKEELKDAQDELHRLKNHGKSGAPPTRSERSRKEKVPVEAANTSNRQPSPSDSKKSKQLGSITKDNLSPSTSDTSADTTFTTGSSHAGKMPMMSGFLEKGPTEWADRGLIGGMKAMRGARERWCVITADGFLKYYKRRGDSVVRGEINLAEKSFEVLADDPGHGKEFVLSTDEQQSHFFAKNSQELNNWVKTLRAANAYLLNAAAPPLPPAKAKRGTSDEQALARHDSKQTQEFNLDGLEDSLPEEDEEFYGRATLGF</sequence>
<keyword evidence="1" id="KW-0175">Coiled coil</keyword>
<evidence type="ECO:0000259" key="4">
    <source>
        <dbReference type="PROSITE" id="PS50020"/>
    </source>
</evidence>
<feature type="compositionally biased region" description="Basic and acidic residues" evidence="2">
    <location>
        <begin position="86"/>
        <end position="101"/>
    </location>
</feature>
<feature type="compositionally biased region" description="Acidic residues" evidence="2">
    <location>
        <begin position="422"/>
        <end position="431"/>
    </location>
</feature>
<dbReference type="SMART" id="SM00233">
    <property type="entry name" value="PH"/>
    <property type="match status" value="1"/>
</dbReference>
<name>A0AAV1TEP2_9STRA</name>
<dbReference type="PANTHER" id="PTHR45615:SF80">
    <property type="entry name" value="GRIP DOMAIN-CONTAINING PROTEIN"/>
    <property type="match status" value="1"/>
</dbReference>
<evidence type="ECO:0008006" key="7">
    <source>
        <dbReference type="Google" id="ProtNLM"/>
    </source>
</evidence>
<dbReference type="Pfam" id="PF00169">
    <property type="entry name" value="PH"/>
    <property type="match status" value="1"/>
</dbReference>
<feature type="region of interest" description="Disordered" evidence="2">
    <location>
        <begin position="410"/>
        <end position="531"/>
    </location>
</feature>
<dbReference type="InterPro" id="IPR001202">
    <property type="entry name" value="WW_dom"/>
</dbReference>
<evidence type="ECO:0000256" key="1">
    <source>
        <dbReference type="SAM" id="Coils"/>
    </source>
</evidence>
<evidence type="ECO:0000313" key="5">
    <source>
        <dbReference type="EMBL" id="CAK7919701.1"/>
    </source>
</evidence>
<dbReference type="PROSITE" id="PS50020">
    <property type="entry name" value="WW_DOMAIN_2"/>
    <property type="match status" value="1"/>
</dbReference>
<feature type="region of interest" description="Disordered" evidence="2">
    <location>
        <begin position="543"/>
        <end position="674"/>
    </location>
</feature>
<feature type="compositionally biased region" description="Basic and acidic residues" evidence="2">
    <location>
        <begin position="410"/>
        <end position="421"/>
    </location>
</feature>
<feature type="compositionally biased region" description="Basic and acidic residues" evidence="2">
    <location>
        <begin position="602"/>
        <end position="612"/>
    </location>
</feature>
<proteinExistence type="predicted"/>
<dbReference type="InterPro" id="IPR011993">
    <property type="entry name" value="PH-like_dom_sf"/>
</dbReference>
<evidence type="ECO:0000313" key="6">
    <source>
        <dbReference type="Proteomes" id="UP001162060"/>
    </source>
</evidence>
<feature type="compositionally biased region" description="Low complexity" evidence="2">
    <location>
        <begin position="20"/>
        <end position="62"/>
    </location>
</feature>
<evidence type="ECO:0000256" key="2">
    <source>
        <dbReference type="SAM" id="MobiDB-lite"/>
    </source>
</evidence>
<reference evidence="5" key="1">
    <citation type="submission" date="2024-01" db="EMBL/GenBank/DDBJ databases">
        <authorList>
            <person name="Webb A."/>
        </authorList>
    </citation>
    <scope>NUCLEOTIDE SEQUENCE</scope>
    <source>
        <strain evidence="5">Pm1</strain>
    </source>
</reference>
<feature type="compositionally biased region" description="Basic and acidic residues" evidence="2">
    <location>
        <begin position="791"/>
        <end position="805"/>
    </location>
</feature>
<dbReference type="PANTHER" id="PTHR45615">
    <property type="entry name" value="MYOSIN HEAVY CHAIN, NON-MUSCLE"/>
    <property type="match status" value="1"/>
</dbReference>